<dbReference type="InterPro" id="IPR021136">
    <property type="entry name" value="Flagellar_hook_control-like_C"/>
</dbReference>
<reference evidence="5" key="1">
    <citation type="journal article" date="2019" name="Int. J. Syst. Evol. Microbiol.">
        <title>The Global Catalogue of Microorganisms (GCM) 10K type strain sequencing project: providing services to taxonomists for standard genome sequencing and annotation.</title>
        <authorList>
            <consortium name="The Broad Institute Genomics Platform"/>
            <consortium name="The Broad Institute Genome Sequencing Center for Infectious Disease"/>
            <person name="Wu L."/>
            <person name="Ma J."/>
        </authorList>
    </citation>
    <scope>NUCLEOTIDE SEQUENCE [LARGE SCALE GENOMIC DNA]</scope>
    <source>
        <strain evidence="5">JCM 17250</strain>
    </source>
</reference>
<dbReference type="Proteomes" id="UP001501734">
    <property type="component" value="Unassembled WGS sequence"/>
</dbReference>
<evidence type="ECO:0000313" key="4">
    <source>
        <dbReference type="EMBL" id="GAA4060068.1"/>
    </source>
</evidence>
<sequence>MNMNVVFFQQTATIDQQNLARSTAIADGSFRQLIGQATSETPIVADVVSLEKTTEENVNQLLNWLEQLPEDDLAMLINWFETEFNLKINNLQQLVTGLSALDVSKIELDRELIQELVNVLTLNEESEQDSSSEMISTQTPIIPIETYLATIEKSESSRVSHRVVAESINQVLNQFEDFSQNDAKQLLDLLKQMQATKEPISVVLDQLATQEADQSKLTTFAKVYENFLKKTTLADKTSYHSNTTVTSKDVLKWVRATLEQVHSTTEEQANTFGQMFSQQRTDSSVEQLQIQLGQSVETAEQVNEQLLSQFEKAISQSRFIQNLSGNNQLLLKLAPKSLGTIMVELTEIDGEMLVKLTASSQMAKEALEANIRELRHMFAPHNIVIEKQEAEPIFVEQPSPYEDMPDEQESHEQNQQSSQTEQIDRDEETIRFEDLLYQERV</sequence>
<feature type="domain" description="Flagellar hook-length control protein-like C-terminal" evidence="3">
    <location>
        <begin position="324"/>
        <end position="386"/>
    </location>
</feature>
<keyword evidence="1" id="KW-0175">Coiled coil</keyword>
<proteinExistence type="predicted"/>
<organism evidence="4 5">
    <name type="scientific">Amphibacillus indicireducens</name>
    <dbReference type="NCBI Taxonomy" id="1076330"/>
    <lineage>
        <taxon>Bacteria</taxon>
        <taxon>Bacillati</taxon>
        <taxon>Bacillota</taxon>
        <taxon>Bacilli</taxon>
        <taxon>Bacillales</taxon>
        <taxon>Bacillaceae</taxon>
        <taxon>Amphibacillus</taxon>
    </lineage>
</organism>
<name>A0ABP7V5L2_9BACI</name>
<evidence type="ECO:0000313" key="5">
    <source>
        <dbReference type="Proteomes" id="UP001501734"/>
    </source>
</evidence>
<dbReference type="Gene3D" id="3.30.750.140">
    <property type="match status" value="1"/>
</dbReference>
<dbReference type="Pfam" id="PF02120">
    <property type="entry name" value="Flg_hook"/>
    <property type="match status" value="1"/>
</dbReference>
<feature type="coiled-coil region" evidence="1">
    <location>
        <begin position="285"/>
        <end position="316"/>
    </location>
</feature>
<keyword evidence="5" id="KW-1185">Reference proteome</keyword>
<dbReference type="InterPro" id="IPR038610">
    <property type="entry name" value="FliK-like_C_sf"/>
</dbReference>
<evidence type="ECO:0000256" key="2">
    <source>
        <dbReference type="SAM" id="MobiDB-lite"/>
    </source>
</evidence>
<dbReference type="CDD" id="cd17470">
    <property type="entry name" value="T3SS_Flik_C"/>
    <property type="match status" value="1"/>
</dbReference>
<evidence type="ECO:0000256" key="1">
    <source>
        <dbReference type="SAM" id="Coils"/>
    </source>
</evidence>
<dbReference type="EMBL" id="BAABDL010000017">
    <property type="protein sequence ID" value="GAA4060068.1"/>
    <property type="molecule type" value="Genomic_DNA"/>
</dbReference>
<accession>A0ABP7V5L2</accession>
<protein>
    <recommendedName>
        <fullName evidence="3">Flagellar hook-length control protein-like C-terminal domain-containing protein</fullName>
    </recommendedName>
</protein>
<feature type="region of interest" description="Disordered" evidence="2">
    <location>
        <begin position="397"/>
        <end position="431"/>
    </location>
</feature>
<comment type="caution">
    <text evidence="4">The sequence shown here is derived from an EMBL/GenBank/DDBJ whole genome shotgun (WGS) entry which is preliminary data.</text>
</comment>
<dbReference type="RefSeq" id="WP_344909813.1">
    <property type="nucleotide sequence ID" value="NZ_BAABDL010000017.1"/>
</dbReference>
<gene>
    <name evidence="4" type="ORF">GCM10022410_04020</name>
</gene>
<evidence type="ECO:0000259" key="3">
    <source>
        <dbReference type="Pfam" id="PF02120"/>
    </source>
</evidence>